<evidence type="ECO:0000259" key="5">
    <source>
        <dbReference type="Pfam" id="PF08840"/>
    </source>
</evidence>
<dbReference type="GO" id="GO:0047617">
    <property type="term" value="F:fatty acyl-CoA hydrolase activity"/>
    <property type="evidence" value="ECO:0007669"/>
    <property type="project" value="TreeGrafter"/>
</dbReference>
<dbReference type="PANTHER" id="PTHR10824">
    <property type="entry name" value="ACYL-COENZYME A THIOESTERASE-RELATED"/>
    <property type="match status" value="1"/>
</dbReference>
<dbReference type="Gene3D" id="3.40.50.1820">
    <property type="entry name" value="alpha/beta hydrolase"/>
    <property type="match status" value="1"/>
</dbReference>
<keyword evidence="6" id="KW-1185">Reference proteome</keyword>
<dbReference type="InterPro" id="IPR016662">
    <property type="entry name" value="Acyl-CoA_thioEstase_long-chain"/>
</dbReference>
<protein>
    <submittedName>
        <fullName evidence="7">Acyl-coenzyme A thioesterase 1 isoform X1</fullName>
    </submittedName>
</protein>
<evidence type="ECO:0000313" key="7">
    <source>
        <dbReference type="RefSeq" id="XP_047006996.1"/>
    </source>
</evidence>
<reference evidence="6" key="1">
    <citation type="journal article" date="2016" name="Nat. Commun.">
        <title>The channel catfish genome sequence provides insights into the evolution of scale formation in teleosts.</title>
        <authorList>
            <person name="Liu Z."/>
            <person name="Liu S."/>
            <person name="Yao J."/>
            <person name="Bao L."/>
            <person name="Zhang J."/>
            <person name="Li Y."/>
            <person name="Jiang C."/>
            <person name="Sun L."/>
            <person name="Wang R."/>
            <person name="Zhang Y."/>
            <person name="Zhou T."/>
            <person name="Zeng Q."/>
            <person name="Fu Q."/>
            <person name="Gao S."/>
            <person name="Li N."/>
            <person name="Koren S."/>
            <person name="Jiang Y."/>
            <person name="Zimin A."/>
            <person name="Xu P."/>
            <person name="Phillippy A.M."/>
            <person name="Geng X."/>
            <person name="Song L."/>
            <person name="Sun F."/>
            <person name="Li C."/>
            <person name="Wang X."/>
            <person name="Chen A."/>
            <person name="Jin Y."/>
            <person name="Yuan Z."/>
            <person name="Yang Y."/>
            <person name="Tan S."/>
            <person name="Peatman E."/>
            <person name="Lu J."/>
            <person name="Qin Z."/>
            <person name="Dunham R."/>
            <person name="Li Z."/>
            <person name="Sonstegard T."/>
            <person name="Feng J."/>
            <person name="Danzmann R.G."/>
            <person name="Schroeder S."/>
            <person name="Scheffler B."/>
            <person name="Duke M.V."/>
            <person name="Ballard L."/>
            <person name="Kucuktas H."/>
            <person name="Kaltenboeck L."/>
            <person name="Liu H."/>
            <person name="Armbruster J."/>
            <person name="Xie Y."/>
            <person name="Kirby M.L."/>
            <person name="Tian Y."/>
            <person name="Flanagan M.E."/>
            <person name="Mu W."/>
            <person name="Waldbieser G.C."/>
        </authorList>
    </citation>
    <scope>NUCLEOTIDE SEQUENCE [LARGE SCALE GENOMIC DNA]</scope>
    <source>
        <strain evidence="6">SDA103</strain>
    </source>
</reference>
<organism evidence="6 7">
    <name type="scientific">Ictalurus punctatus</name>
    <name type="common">Channel catfish</name>
    <name type="synonym">Silurus punctatus</name>
    <dbReference type="NCBI Taxonomy" id="7998"/>
    <lineage>
        <taxon>Eukaryota</taxon>
        <taxon>Metazoa</taxon>
        <taxon>Chordata</taxon>
        <taxon>Craniata</taxon>
        <taxon>Vertebrata</taxon>
        <taxon>Euteleostomi</taxon>
        <taxon>Actinopterygii</taxon>
        <taxon>Neopterygii</taxon>
        <taxon>Teleostei</taxon>
        <taxon>Ostariophysi</taxon>
        <taxon>Siluriformes</taxon>
        <taxon>Ictaluridae</taxon>
        <taxon>Ictalurus</taxon>
    </lineage>
</organism>
<gene>
    <name evidence="7" type="primary">acot20</name>
</gene>
<keyword evidence="2" id="KW-0443">Lipid metabolism</keyword>
<comment type="similarity">
    <text evidence="1">Belongs to the C/M/P thioester hydrolase family.</text>
</comment>
<dbReference type="InterPro" id="IPR042490">
    <property type="entry name" value="Thio_Ohase/BAAT_N"/>
</dbReference>
<dbReference type="InterPro" id="IPR006862">
    <property type="entry name" value="Thio_Ohase/aa_AcTrfase"/>
</dbReference>
<keyword evidence="2" id="KW-0276">Fatty acid metabolism</keyword>
<dbReference type="PIRSF" id="PIRSF016521">
    <property type="entry name" value="Acyl-CoA_hydro"/>
    <property type="match status" value="1"/>
</dbReference>
<evidence type="ECO:0000256" key="1">
    <source>
        <dbReference type="ARBA" id="ARBA00006538"/>
    </source>
</evidence>
<dbReference type="RefSeq" id="XP_047006996.1">
    <property type="nucleotide sequence ID" value="XM_047151040.2"/>
</dbReference>
<dbReference type="Gene3D" id="2.60.40.2240">
    <property type="entry name" value="Acyl-CoA thioester hydrolase/BAAT N-terminal domain"/>
    <property type="match status" value="1"/>
</dbReference>
<evidence type="ECO:0000313" key="6">
    <source>
        <dbReference type="Proteomes" id="UP000221080"/>
    </source>
</evidence>
<evidence type="ECO:0000256" key="3">
    <source>
        <dbReference type="PIRSR" id="PIRSR016521-1"/>
    </source>
</evidence>
<dbReference type="InterPro" id="IPR014940">
    <property type="entry name" value="BAAT_C"/>
</dbReference>
<dbReference type="GeneID" id="108257587"/>
<feature type="active site" description="Charge relay system" evidence="3">
    <location>
        <position position="376"/>
    </location>
</feature>
<dbReference type="PANTHER" id="PTHR10824:SF17">
    <property type="entry name" value="ACYL-COENZYME A THIOESTERASE 6"/>
    <property type="match status" value="1"/>
</dbReference>
<dbReference type="GO" id="GO:0006631">
    <property type="term" value="P:fatty acid metabolic process"/>
    <property type="evidence" value="ECO:0007669"/>
    <property type="project" value="UniProtKB-KW"/>
</dbReference>
<accession>A0A979EPZ1</accession>
<dbReference type="OrthoDB" id="6347013at2759"/>
<feature type="domain" description="BAAT/Acyl-CoA thioester hydrolase C-terminal" evidence="5">
    <location>
        <begin position="220"/>
        <end position="427"/>
    </location>
</feature>
<dbReference type="GO" id="GO:0006637">
    <property type="term" value="P:acyl-CoA metabolic process"/>
    <property type="evidence" value="ECO:0007669"/>
    <property type="project" value="InterPro"/>
</dbReference>
<feature type="active site" description="Charge relay system" evidence="3">
    <location>
        <position position="248"/>
    </location>
</feature>
<dbReference type="CTD" id="553440"/>
<dbReference type="Proteomes" id="UP000221080">
    <property type="component" value="Chromosome 25"/>
</dbReference>
<feature type="active site" description="Charge relay system" evidence="3">
    <location>
        <position position="342"/>
    </location>
</feature>
<feature type="domain" description="Acyl-CoA thioester hydrolase/bile acid-CoA amino acid N-acetyltransferase" evidence="4">
    <location>
        <begin position="37"/>
        <end position="157"/>
    </location>
</feature>
<reference evidence="7" key="2">
    <citation type="submission" date="2025-08" db="UniProtKB">
        <authorList>
            <consortium name="RefSeq"/>
        </authorList>
    </citation>
    <scope>IDENTIFICATION</scope>
    <source>
        <tissue evidence="7">Blood</tissue>
    </source>
</reference>
<dbReference type="AlphaFoldDB" id="A0A979EPZ1"/>
<sequence>MALYLRIREVVSINARQLCSLSGVQLRILPSSSCFFDEAVQVQVSGLPPGQNVELRAKHTDDKGVVFKAAATYRADQQGEVDLSRQPSTGGSYTGVEPMGLFWSMLPESPHKKLLKRDASRPALIHIEVHKDGQILTEETNERRFMADGVQRVPVRHGRLRGTLFIPPGEGPFPGIIDLYTLGGTVCEPRAALLANKGFVVFALAFYGYQDMPKTVDRLDLEYFEEGVTFLQTQPKVKKTGIGVLSISKSGDLALSMSSFLPNVSATVCINACIANTLLPLHYKDMVIPPLIPNYQNVTTTPSGVDNVLNALPNVSAEENRCTVIPIERASCRFLFIVSGDDRNWNSAFFAEQACGRLKAHGKANYDMVSYPTAGHFMEVPYMPHYPSGFHAAVGSVVAFGGEPKAHAYAQVDAWRRVQEFFQKHLNGDECLRSSL</sequence>
<evidence type="ECO:0000256" key="2">
    <source>
        <dbReference type="ARBA" id="ARBA00022832"/>
    </source>
</evidence>
<dbReference type="InterPro" id="IPR029058">
    <property type="entry name" value="AB_hydrolase_fold"/>
</dbReference>
<evidence type="ECO:0000259" key="4">
    <source>
        <dbReference type="Pfam" id="PF04775"/>
    </source>
</evidence>
<proteinExistence type="inferred from homology"/>
<dbReference type="FunFam" id="2.60.40.2240:FF:000001">
    <property type="entry name" value="acyl-coenzyme A thioesterase 4"/>
    <property type="match status" value="1"/>
</dbReference>
<name>A0A979EPZ1_ICTPU</name>
<dbReference type="Pfam" id="PF08840">
    <property type="entry name" value="BAAT_C"/>
    <property type="match status" value="1"/>
</dbReference>
<dbReference type="Pfam" id="PF04775">
    <property type="entry name" value="Bile_Hydr_Trans"/>
    <property type="match status" value="1"/>
</dbReference>
<dbReference type="SUPFAM" id="SSF53474">
    <property type="entry name" value="alpha/beta-Hydrolases"/>
    <property type="match status" value="1"/>
</dbReference>
<dbReference type="FunFam" id="3.40.50.1820:FF:000024">
    <property type="entry name" value="acyl-coenzyme A thioesterase 4"/>
    <property type="match status" value="1"/>
</dbReference>